<feature type="transmembrane region" description="Helical" evidence="1">
    <location>
        <begin position="20"/>
        <end position="39"/>
    </location>
</feature>
<dbReference type="AlphaFoldDB" id="A0A6J4ZRI9"/>
<dbReference type="Proteomes" id="UP000494255">
    <property type="component" value="Unassembled WGS sequence"/>
</dbReference>
<dbReference type="EMBL" id="CADIKC010000001">
    <property type="protein sequence ID" value="CAB3638841.1"/>
    <property type="molecule type" value="Genomic_DNA"/>
</dbReference>
<organism evidence="2 3">
    <name type="scientific">Paraburkholderia sediminicola</name>
    <dbReference type="NCBI Taxonomy" id="458836"/>
    <lineage>
        <taxon>Bacteria</taxon>
        <taxon>Pseudomonadati</taxon>
        <taxon>Pseudomonadota</taxon>
        <taxon>Betaproteobacteria</taxon>
        <taxon>Burkholderiales</taxon>
        <taxon>Burkholderiaceae</taxon>
        <taxon>Paraburkholderia</taxon>
    </lineage>
</organism>
<gene>
    <name evidence="2" type="ORF">LMG24238_00092</name>
</gene>
<keyword evidence="1" id="KW-0472">Membrane</keyword>
<reference evidence="2 3" key="1">
    <citation type="submission" date="2020-04" db="EMBL/GenBank/DDBJ databases">
        <authorList>
            <person name="De Canck E."/>
        </authorList>
    </citation>
    <scope>NUCLEOTIDE SEQUENCE [LARGE SCALE GENOMIC DNA]</scope>
    <source>
        <strain evidence="2 3">LMG 24238</strain>
    </source>
</reference>
<keyword evidence="3" id="KW-1185">Reference proteome</keyword>
<evidence type="ECO:0000313" key="2">
    <source>
        <dbReference type="EMBL" id="CAB3638841.1"/>
    </source>
</evidence>
<keyword evidence="1" id="KW-0812">Transmembrane</keyword>
<protein>
    <submittedName>
        <fullName evidence="2">Uncharacterized protein</fullName>
    </submittedName>
</protein>
<accession>A0A6J4ZRI9</accession>
<proteinExistence type="predicted"/>
<evidence type="ECO:0000313" key="3">
    <source>
        <dbReference type="Proteomes" id="UP000494255"/>
    </source>
</evidence>
<sequence>MPIQKLKEMPAFQADAPQHIRLAIGLLCVVWLVECFMFAKFVDIAMGVPLTPKTHDGFFLLVFLLAFWLVLNACLIVGLCQRQRLARWLELLLTVVTTIFCLSVSPPLRLSLYETAFLANAAATVLLFLGPCTHWFRRVPT</sequence>
<keyword evidence="1" id="KW-1133">Transmembrane helix</keyword>
<evidence type="ECO:0000256" key="1">
    <source>
        <dbReference type="SAM" id="Phobius"/>
    </source>
</evidence>
<feature type="transmembrane region" description="Helical" evidence="1">
    <location>
        <begin position="116"/>
        <end position="136"/>
    </location>
</feature>
<name>A0A6J4ZRI9_9BURK</name>
<feature type="transmembrane region" description="Helical" evidence="1">
    <location>
        <begin position="91"/>
        <end position="110"/>
    </location>
</feature>
<feature type="transmembrane region" description="Helical" evidence="1">
    <location>
        <begin position="59"/>
        <end position="79"/>
    </location>
</feature>